<protein>
    <submittedName>
        <fullName evidence="1">Uncharacterized protein</fullName>
    </submittedName>
</protein>
<dbReference type="AlphaFoldDB" id="A0A7L4PF35"/>
<comment type="caution">
    <text evidence="1">The sequence shown here is derived from an EMBL/GenBank/DDBJ whole genome shotgun (WGS) entry which is preliminary data.</text>
</comment>
<dbReference type="EMBL" id="JAAVJF010000004">
    <property type="protein sequence ID" value="NYR16176.1"/>
    <property type="molecule type" value="Genomic_DNA"/>
</dbReference>
<evidence type="ECO:0000313" key="1">
    <source>
        <dbReference type="EMBL" id="NYR16176.1"/>
    </source>
</evidence>
<keyword evidence="2" id="KW-1185">Reference proteome</keyword>
<dbReference type="GeneID" id="5055319"/>
<dbReference type="Proteomes" id="UP000554766">
    <property type="component" value="Unassembled WGS sequence"/>
</dbReference>
<evidence type="ECO:0000313" key="2">
    <source>
        <dbReference type="Proteomes" id="UP000554766"/>
    </source>
</evidence>
<gene>
    <name evidence="1" type="ORF">HC235_09590</name>
</gene>
<accession>A0A7L4PF35</accession>
<dbReference type="OMA" id="NWLLLMY"/>
<reference evidence="1 2" key="1">
    <citation type="journal article" date="2020" name="Nat. Commun.">
        <title>The structures of two archaeal type IV pili illuminate evolutionary relationships.</title>
        <authorList>
            <person name="Wang F."/>
            <person name="Baquero D.P."/>
            <person name="Su Z."/>
            <person name="Beltran L.C."/>
            <person name="Prangishvili D."/>
            <person name="Krupovic M."/>
            <person name="Egelman E.H."/>
        </authorList>
    </citation>
    <scope>NUCLEOTIDE SEQUENCE [LARGE SCALE GENOMIC DNA]</scope>
    <source>
        <strain evidence="1 2">2GA</strain>
    </source>
</reference>
<sequence>MEIVTLVPVGEETLAEIRQLIESMGPSPIDVVVVGAEETRLEPSDLYVLKISVPVDKYAVLKEVAYAHAVTDPQYAEVWAAPPELAADQLAQELSLALLRRLLDALVAKVDAGLVIERARPEIVEGDTLLYTLVRTLAVDASASLAVSGRVAEALQLLSRLAGHPAYEAYRKFWDFVTSNFKFLPAYNWLLLMYGK</sequence>
<proteinExistence type="predicted"/>
<name>A0A7L4PF35_9CREN</name>
<organism evidence="1 2">
    <name type="scientific">Pyrobaculum arsenaticum</name>
    <dbReference type="NCBI Taxonomy" id="121277"/>
    <lineage>
        <taxon>Archaea</taxon>
        <taxon>Thermoproteota</taxon>
        <taxon>Thermoprotei</taxon>
        <taxon>Thermoproteales</taxon>
        <taxon>Thermoproteaceae</taxon>
        <taxon>Pyrobaculum</taxon>
    </lineage>
</organism>
<dbReference type="RefSeq" id="WP_011901759.1">
    <property type="nucleotide sequence ID" value="NZ_JAAVJF010000004.1"/>
</dbReference>